<accession>A0A382Z7A5</accession>
<organism evidence="2">
    <name type="scientific">marine metagenome</name>
    <dbReference type="NCBI Taxonomy" id="408172"/>
    <lineage>
        <taxon>unclassified sequences</taxon>
        <taxon>metagenomes</taxon>
        <taxon>ecological metagenomes</taxon>
    </lineage>
</organism>
<evidence type="ECO:0000313" key="2">
    <source>
        <dbReference type="EMBL" id="SVD91394.1"/>
    </source>
</evidence>
<dbReference type="InterPro" id="IPR007484">
    <property type="entry name" value="Peptidase_M28"/>
</dbReference>
<sequence>MNINLDMVGRDPQPDTIIGVGKQYTNLGKITEEILLEHPELGLTVIEDPEPEDQLFFRSDHLHFINKDIPAIFFTGGEHPDYHQPSDESDKIDFQQTTRLTKMVFYLGARIATGTVSPEWTEEGLAEVRRIIAESGGN</sequence>
<dbReference type="SUPFAM" id="SSF53187">
    <property type="entry name" value="Zn-dependent exopeptidases"/>
    <property type="match status" value="1"/>
</dbReference>
<gene>
    <name evidence="2" type="ORF">METZ01_LOCUS444248</name>
</gene>
<proteinExistence type="predicted"/>
<protein>
    <recommendedName>
        <fullName evidence="1">Peptidase M28 domain-containing protein</fullName>
    </recommendedName>
</protein>
<name>A0A382Z7A5_9ZZZZ</name>
<feature type="domain" description="Peptidase M28" evidence="1">
    <location>
        <begin position="2"/>
        <end position="106"/>
    </location>
</feature>
<dbReference type="AlphaFoldDB" id="A0A382Z7A5"/>
<dbReference type="Gene3D" id="3.40.630.10">
    <property type="entry name" value="Zn peptidases"/>
    <property type="match status" value="1"/>
</dbReference>
<evidence type="ECO:0000259" key="1">
    <source>
        <dbReference type="Pfam" id="PF04389"/>
    </source>
</evidence>
<dbReference type="EMBL" id="UINC01181617">
    <property type="protein sequence ID" value="SVD91394.1"/>
    <property type="molecule type" value="Genomic_DNA"/>
</dbReference>
<dbReference type="Pfam" id="PF04389">
    <property type="entry name" value="Peptidase_M28"/>
    <property type="match status" value="1"/>
</dbReference>
<reference evidence="2" key="1">
    <citation type="submission" date="2018-05" db="EMBL/GenBank/DDBJ databases">
        <authorList>
            <person name="Lanie J.A."/>
            <person name="Ng W.-L."/>
            <person name="Kazmierczak K.M."/>
            <person name="Andrzejewski T.M."/>
            <person name="Davidsen T.M."/>
            <person name="Wayne K.J."/>
            <person name="Tettelin H."/>
            <person name="Glass J.I."/>
            <person name="Rusch D."/>
            <person name="Podicherti R."/>
            <person name="Tsui H.-C.T."/>
            <person name="Winkler M.E."/>
        </authorList>
    </citation>
    <scope>NUCLEOTIDE SEQUENCE</scope>
</reference>